<dbReference type="GO" id="GO:0043622">
    <property type="term" value="P:cortical microtubule organization"/>
    <property type="evidence" value="ECO:0007669"/>
    <property type="project" value="TreeGrafter"/>
</dbReference>
<feature type="region of interest" description="Disordered" evidence="1">
    <location>
        <begin position="400"/>
        <end position="452"/>
    </location>
</feature>
<evidence type="ECO:0000313" key="2">
    <source>
        <dbReference type="Proteomes" id="UP000228380"/>
    </source>
</evidence>
<dbReference type="GeneID" id="103722179"/>
<dbReference type="KEGG" id="pda:103722179"/>
<accession>A0A8B7D146</accession>
<feature type="compositionally biased region" description="Low complexity" evidence="1">
    <location>
        <begin position="255"/>
        <end position="304"/>
    </location>
</feature>
<evidence type="ECO:0000313" key="3">
    <source>
        <dbReference type="RefSeq" id="XP_008810861.1"/>
    </source>
</evidence>
<protein>
    <submittedName>
        <fullName evidence="3">Flocculation protein FLO11-like isoform X1</fullName>
    </submittedName>
</protein>
<feature type="compositionally biased region" description="Low complexity" evidence="1">
    <location>
        <begin position="149"/>
        <end position="162"/>
    </location>
</feature>
<dbReference type="PANTHER" id="PTHR31949:SF2">
    <property type="entry name" value="OS05G0480600 PROTEIN"/>
    <property type="match status" value="1"/>
</dbReference>
<gene>
    <name evidence="3" type="primary">LOC103722179</name>
</gene>
<sequence length="606" mass="64366">MMSRISKEYLPGGRNAAGGPQHLRRGRGLAAGGGSRDGDESLDLFARIRRNSLISSSTESSSQNGLLETSMGPAKLARSGADDLLSADIGKSDYDWLLTPPGTPLFSSSDASEHQLSSTAPTSSSNVRSVSTTTKASRLSVSQSENGQSTRPTRSSSATRPSLFSTNSPSFLSNNNRTSHLNASSASLTSRPTTPGKRPTTASTTKANLAPASRPVPLRPSTPSKTRTSSSSSGDKPRQLQNSRPSTPTGRPHVRSTSSDSSSSTSAARSNSRPSTPTRRNPTTPAPAPTTSNSRPSTPNRRTPMPAPAPAMARCPSAGRIPTTNSRNPAPRLRPSSPGPRARVPPAQSLALPDFLHKVQPNPRTKLPERPISSASKQRPGAPLTVQAKPNLEAAASMSLNRGRLSHNSPKERPCSNGQDVRLPEIHKSVASESAVGRPTKPSSSTESTGFGRTISKKSLDMALRHMDIRPGMGGIRGASLFPQSIRPTTSEALPVPTADKAAPHDDERMSDLTGREDGNHNGMISSDSNLAISEDGEAVVGSAERESGAVRVNELDIYESSRYDAILLKEDSKNFNWLHSIEDNCNQSPVFDHRFEPLPEPFSLI</sequence>
<name>A0A8B7D146_PHODC</name>
<dbReference type="OrthoDB" id="1927217at2759"/>
<dbReference type="PANTHER" id="PTHR31949">
    <property type="entry name" value="GASTRIC MUCIN-LIKE PROTEIN"/>
    <property type="match status" value="1"/>
</dbReference>
<feature type="compositionally biased region" description="Polar residues" evidence="1">
    <location>
        <begin position="441"/>
        <end position="451"/>
    </location>
</feature>
<feature type="compositionally biased region" description="Polar residues" evidence="1">
    <location>
        <begin position="135"/>
        <end position="148"/>
    </location>
</feature>
<dbReference type="GO" id="GO:0055028">
    <property type="term" value="C:cortical microtubule"/>
    <property type="evidence" value="ECO:0007669"/>
    <property type="project" value="TreeGrafter"/>
</dbReference>
<dbReference type="Proteomes" id="UP000228380">
    <property type="component" value="Chromosome 13"/>
</dbReference>
<keyword evidence="2" id="KW-1185">Reference proteome</keyword>
<evidence type="ECO:0000256" key="1">
    <source>
        <dbReference type="SAM" id="MobiDB-lite"/>
    </source>
</evidence>
<feature type="compositionally biased region" description="Polar residues" evidence="1">
    <location>
        <begin position="107"/>
        <end position="121"/>
    </location>
</feature>
<feature type="compositionally biased region" description="Polar residues" evidence="1">
    <location>
        <begin position="239"/>
        <end position="249"/>
    </location>
</feature>
<feature type="compositionally biased region" description="Basic and acidic residues" evidence="1">
    <location>
        <begin position="502"/>
        <end position="520"/>
    </location>
</feature>
<feature type="compositionally biased region" description="Polar residues" evidence="1">
    <location>
        <begin position="163"/>
        <end position="193"/>
    </location>
</feature>
<reference evidence="2" key="1">
    <citation type="journal article" date="2019" name="Nat. Commun.">
        <title>Genome-wide association mapping of date palm fruit traits.</title>
        <authorList>
            <person name="Hazzouri K.M."/>
            <person name="Gros-Balthazard M."/>
            <person name="Flowers J.M."/>
            <person name="Copetti D."/>
            <person name="Lemansour A."/>
            <person name="Lebrun M."/>
            <person name="Masmoudi K."/>
            <person name="Ferrand S."/>
            <person name="Dhar M.I."/>
            <person name="Fresquez Z.A."/>
            <person name="Rosas U."/>
            <person name="Zhang J."/>
            <person name="Talag J."/>
            <person name="Lee S."/>
            <person name="Kudrna D."/>
            <person name="Powell R.F."/>
            <person name="Leitch I.J."/>
            <person name="Krueger R.R."/>
            <person name="Wing R.A."/>
            <person name="Amiri K.M.A."/>
            <person name="Purugganan M.D."/>
        </authorList>
    </citation>
    <scope>NUCLEOTIDE SEQUENCE [LARGE SCALE GENOMIC DNA]</scope>
    <source>
        <strain evidence="2">cv. Khalas</strain>
    </source>
</reference>
<feature type="region of interest" description="Disordered" evidence="1">
    <location>
        <begin position="490"/>
        <end position="529"/>
    </location>
</feature>
<feature type="compositionally biased region" description="Low complexity" evidence="1">
    <location>
        <begin position="219"/>
        <end position="233"/>
    </location>
</feature>
<proteinExistence type="predicted"/>
<dbReference type="AlphaFoldDB" id="A0A8B7D146"/>
<reference evidence="3" key="2">
    <citation type="submission" date="2025-08" db="UniProtKB">
        <authorList>
            <consortium name="RefSeq"/>
        </authorList>
    </citation>
    <scope>IDENTIFICATION</scope>
    <source>
        <tissue evidence="3">Young leaves</tissue>
    </source>
</reference>
<feature type="region of interest" description="Disordered" evidence="1">
    <location>
        <begin position="107"/>
        <end position="385"/>
    </location>
</feature>
<feature type="region of interest" description="Disordered" evidence="1">
    <location>
        <begin position="1"/>
        <end position="40"/>
    </location>
</feature>
<dbReference type="RefSeq" id="XP_008810861.1">
    <property type="nucleotide sequence ID" value="XM_008812639.3"/>
</dbReference>
<feature type="compositionally biased region" description="Low complexity" evidence="1">
    <location>
        <begin position="122"/>
        <end position="134"/>
    </location>
</feature>
<organism evidence="2 3">
    <name type="scientific">Phoenix dactylifera</name>
    <name type="common">Date palm</name>
    <dbReference type="NCBI Taxonomy" id="42345"/>
    <lineage>
        <taxon>Eukaryota</taxon>
        <taxon>Viridiplantae</taxon>
        <taxon>Streptophyta</taxon>
        <taxon>Embryophyta</taxon>
        <taxon>Tracheophyta</taxon>
        <taxon>Spermatophyta</taxon>
        <taxon>Magnoliopsida</taxon>
        <taxon>Liliopsida</taxon>
        <taxon>Arecaceae</taxon>
        <taxon>Coryphoideae</taxon>
        <taxon>Phoeniceae</taxon>
        <taxon>Phoenix</taxon>
    </lineage>
</organism>